<dbReference type="GO" id="GO:0005829">
    <property type="term" value="C:cytosol"/>
    <property type="evidence" value="ECO:0007669"/>
    <property type="project" value="TreeGrafter"/>
</dbReference>
<reference evidence="2 3" key="1">
    <citation type="submission" date="2019-10" db="EMBL/GenBank/DDBJ databases">
        <title>Alkalibaculum tamaniensis sp.nov., a new alkaliphilic acetogen, isolated on methoxylated aromatics from a mud volcano.</title>
        <authorList>
            <person name="Khomyakova M.A."/>
            <person name="Merkel A.Y."/>
            <person name="Bonch-Osmolovskaya E.A."/>
            <person name="Slobodkin A.I."/>
        </authorList>
    </citation>
    <scope>NUCLEOTIDE SEQUENCE [LARGE SCALE GENOMIC DNA]</scope>
    <source>
        <strain evidence="2 3">M08DMB</strain>
    </source>
</reference>
<evidence type="ECO:0000313" key="2">
    <source>
        <dbReference type="EMBL" id="MPW26127.1"/>
    </source>
</evidence>
<dbReference type="FunFam" id="3.30.1330.40:FF:000001">
    <property type="entry name" value="L-PSP family endoribonuclease"/>
    <property type="match status" value="1"/>
</dbReference>
<proteinExistence type="inferred from homology"/>
<evidence type="ECO:0000256" key="1">
    <source>
        <dbReference type="ARBA" id="ARBA00010552"/>
    </source>
</evidence>
<keyword evidence="3" id="KW-1185">Reference proteome</keyword>
<dbReference type="InterPro" id="IPR006175">
    <property type="entry name" value="YjgF/YER057c/UK114"/>
</dbReference>
<comment type="similarity">
    <text evidence="1">Belongs to the RutC family.</text>
</comment>
<dbReference type="Gene3D" id="3.30.1330.40">
    <property type="entry name" value="RutC-like"/>
    <property type="match status" value="1"/>
</dbReference>
<accession>A0A6A7KAB2</accession>
<evidence type="ECO:0000313" key="3">
    <source>
        <dbReference type="Proteomes" id="UP000440004"/>
    </source>
</evidence>
<dbReference type="PROSITE" id="PS01094">
    <property type="entry name" value="UPF0076"/>
    <property type="match status" value="1"/>
</dbReference>
<dbReference type="InterPro" id="IPR006056">
    <property type="entry name" value="RidA"/>
</dbReference>
<dbReference type="PANTHER" id="PTHR11803">
    <property type="entry name" value="2-IMINOBUTANOATE/2-IMINOPROPANOATE DEAMINASE RIDA"/>
    <property type="match status" value="1"/>
</dbReference>
<sequence length="128" mass="14347">MKQEIVTKEAPAAIGPYSQGIRIGDLVFVSGQLPIDSQNGEFAGDDILLQTKKSLENIKAILNKVGLDMKHIIKTTVYLNDMNDFKSMNEIYAQFFNHPFPARVAFEVAKLPKNALVEIEAIAYYQNK</sequence>
<protein>
    <submittedName>
        <fullName evidence="2">Reactive intermediate/imine deaminase</fullName>
    </submittedName>
</protein>
<dbReference type="InterPro" id="IPR035959">
    <property type="entry name" value="RutC-like_sf"/>
</dbReference>
<dbReference type="CDD" id="cd00448">
    <property type="entry name" value="YjgF_YER057c_UK114_family"/>
    <property type="match status" value="1"/>
</dbReference>
<dbReference type="Proteomes" id="UP000440004">
    <property type="component" value="Unassembled WGS sequence"/>
</dbReference>
<dbReference type="InterPro" id="IPR019897">
    <property type="entry name" value="RidA_CS"/>
</dbReference>
<name>A0A6A7KAB2_9FIRM</name>
<dbReference type="SUPFAM" id="SSF55298">
    <property type="entry name" value="YjgF-like"/>
    <property type="match status" value="1"/>
</dbReference>
<dbReference type="AlphaFoldDB" id="A0A6A7KAB2"/>
<organism evidence="2 3">
    <name type="scientific">Alkalibaculum sporogenes</name>
    <dbReference type="NCBI Taxonomy" id="2655001"/>
    <lineage>
        <taxon>Bacteria</taxon>
        <taxon>Bacillati</taxon>
        <taxon>Bacillota</taxon>
        <taxon>Clostridia</taxon>
        <taxon>Eubacteriales</taxon>
        <taxon>Eubacteriaceae</taxon>
        <taxon>Alkalibaculum</taxon>
    </lineage>
</organism>
<dbReference type="RefSeq" id="WP_152804328.1">
    <property type="nucleotide sequence ID" value="NZ_WHNX01000014.1"/>
</dbReference>
<dbReference type="GO" id="GO:0019239">
    <property type="term" value="F:deaminase activity"/>
    <property type="evidence" value="ECO:0007669"/>
    <property type="project" value="TreeGrafter"/>
</dbReference>
<dbReference type="PANTHER" id="PTHR11803:SF39">
    <property type="entry name" value="2-IMINOBUTANOATE_2-IMINOPROPANOATE DEAMINASE"/>
    <property type="match status" value="1"/>
</dbReference>
<dbReference type="EMBL" id="WHNX01000014">
    <property type="protein sequence ID" value="MPW26127.1"/>
    <property type="molecule type" value="Genomic_DNA"/>
</dbReference>
<dbReference type="Pfam" id="PF01042">
    <property type="entry name" value="Ribonuc_L-PSP"/>
    <property type="match status" value="1"/>
</dbReference>
<dbReference type="NCBIfam" id="TIGR00004">
    <property type="entry name" value="Rid family detoxifying hydrolase"/>
    <property type="match status" value="1"/>
</dbReference>
<comment type="caution">
    <text evidence="2">The sequence shown here is derived from an EMBL/GenBank/DDBJ whole genome shotgun (WGS) entry which is preliminary data.</text>
</comment>
<gene>
    <name evidence="2" type="ORF">GC105_10025</name>
</gene>